<feature type="domain" description="N-acetyltransferase" evidence="1">
    <location>
        <begin position="37"/>
        <end position="193"/>
    </location>
</feature>
<evidence type="ECO:0000313" key="2">
    <source>
        <dbReference type="EMBL" id="SFN68180.1"/>
    </source>
</evidence>
<dbReference type="Pfam" id="PF13302">
    <property type="entry name" value="Acetyltransf_3"/>
    <property type="match status" value="1"/>
</dbReference>
<proteinExistence type="predicted"/>
<name>A0A1I5B0N0_CHROL</name>
<dbReference type="Proteomes" id="UP000198769">
    <property type="component" value="Unassembled WGS sequence"/>
</dbReference>
<dbReference type="PANTHER" id="PTHR43792:SF9">
    <property type="entry name" value="RIBOSOMAL-PROTEIN-ALANINE ACETYLTRANSFERASE"/>
    <property type="match status" value="1"/>
</dbReference>
<dbReference type="AlphaFoldDB" id="A0A1I5B0N0"/>
<dbReference type="InterPro" id="IPR000182">
    <property type="entry name" value="GNAT_dom"/>
</dbReference>
<dbReference type="SUPFAM" id="SSF55729">
    <property type="entry name" value="Acyl-CoA N-acyltransferases (Nat)"/>
    <property type="match status" value="1"/>
</dbReference>
<gene>
    <name evidence="2" type="ORF">SAMN05421594_3817</name>
</gene>
<dbReference type="InterPro" id="IPR016181">
    <property type="entry name" value="Acyl_CoA_acyltransferase"/>
</dbReference>
<keyword evidence="3" id="KW-1185">Reference proteome</keyword>
<evidence type="ECO:0000259" key="1">
    <source>
        <dbReference type="PROSITE" id="PS51186"/>
    </source>
</evidence>
<sequence length="202" mass="24314">MSYPELKLLTYFRTKYLLYFSHKISDMIYPVLETERLLLRQLAPHDAEDLFEYFSLDEVMEYYDLAPFKTLEDAKNIITYFNNEFEKGKGFRWALELKSEKKVIGTCGYHNWYPEHFRAEIGYELNPKYWRNSYMKEAILPILIYGFESMRLHRIDAFTDPANIASEKLLHSLNFKDEGILRDYFFEKGKFVDAKIFRLINE</sequence>
<protein>
    <submittedName>
        <fullName evidence="2">Ribosomal-protein-alanine N-acetyltransferase</fullName>
    </submittedName>
</protein>
<dbReference type="PANTHER" id="PTHR43792">
    <property type="entry name" value="GNAT FAMILY, PUTATIVE (AFU_ORTHOLOGUE AFUA_3G00765)-RELATED-RELATED"/>
    <property type="match status" value="1"/>
</dbReference>
<evidence type="ECO:0000313" key="3">
    <source>
        <dbReference type="Proteomes" id="UP000198769"/>
    </source>
</evidence>
<reference evidence="3" key="1">
    <citation type="submission" date="2016-10" db="EMBL/GenBank/DDBJ databases">
        <authorList>
            <person name="Varghese N."/>
            <person name="Submissions S."/>
        </authorList>
    </citation>
    <scope>NUCLEOTIDE SEQUENCE [LARGE SCALE GENOMIC DNA]</scope>
    <source>
        <strain evidence="3">DSM 25575</strain>
    </source>
</reference>
<dbReference type="GO" id="GO:0008999">
    <property type="term" value="F:protein-N-terminal-alanine acetyltransferase activity"/>
    <property type="evidence" value="ECO:0007669"/>
    <property type="project" value="TreeGrafter"/>
</dbReference>
<organism evidence="2 3">
    <name type="scientific">Chryseobacterium oleae</name>
    <dbReference type="NCBI Taxonomy" id="491207"/>
    <lineage>
        <taxon>Bacteria</taxon>
        <taxon>Pseudomonadati</taxon>
        <taxon>Bacteroidota</taxon>
        <taxon>Flavobacteriia</taxon>
        <taxon>Flavobacteriales</taxon>
        <taxon>Weeksellaceae</taxon>
        <taxon>Chryseobacterium group</taxon>
        <taxon>Chryseobacterium</taxon>
    </lineage>
</organism>
<dbReference type="InterPro" id="IPR051531">
    <property type="entry name" value="N-acetyltransferase"/>
</dbReference>
<dbReference type="GO" id="GO:0005737">
    <property type="term" value="C:cytoplasm"/>
    <property type="evidence" value="ECO:0007669"/>
    <property type="project" value="TreeGrafter"/>
</dbReference>
<keyword evidence="2" id="KW-0808">Transferase</keyword>
<dbReference type="Gene3D" id="3.40.630.30">
    <property type="match status" value="1"/>
</dbReference>
<dbReference type="PROSITE" id="PS51186">
    <property type="entry name" value="GNAT"/>
    <property type="match status" value="1"/>
</dbReference>
<accession>A0A1I5B0N0</accession>
<dbReference type="EMBL" id="FOVD01000006">
    <property type="protein sequence ID" value="SFN68180.1"/>
    <property type="molecule type" value="Genomic_DNA"/>
</dbReference>